<dbReference type="RefSeq" id="WP_193734509.1">
    <property type="nucleotide sequence ID" value="NZ_CP063304.1"/>
</dbReference>
<evidence type="ECO:0000256" key="4">
    <source>
        <dbReference type="ARBA" id="ARBA00022597"/>
    </source>
</evidence>
<feature type="transmembrane region" description="Helical" evidence="10">
    <location>
        <begin position="31"/>
        <end position="54"/>
    </location>
</feature>
<dbReference type="PROSITE" id="PS51105">
    <property type="entry name" value="PTS_EIIC_TYPE_3"/>
    <property type="match status" value="1"/>
</dbReference>
<accession>A0A7M2REY9</accession>
<dbReference type="EMBL" id="CP063304">
    <property type="protein sequence ID" value="QOV18147.1"/>
    <property type="molecule type" value="Genomic_DNA"/>
</dbReference>
<gene>
    <name evidence="12" type="ORF">INP51_08775</name>
</gene>
<dbReference type="AlphaFoldDB" id="A0A7M2REY9"/>
<keyword evidence="3 9" id="KW-1003">Cell membrane</keyword>
<evidence type="ECO:0000256" key="10">
    <source>
        <dbReference type="SAM" id="Phobius"/>
    </source>
</evidence>
<dbReference type="KEGG" id="bliq:INP51_08775"/>
<evidence type="ECO:0000256" key="9">
    <source>
        <dbReference type="PIRNR" id="PIRNR006351"/>
    </source>
</evidence>
<dbReference type="InterPro" id="IPR003352">
    <property type="entry name" value="PTS_EIIC"/>
</dbReference>
<protein>
    <recommendedName>
        <fullName evidence="9">Permease IIC component</fullName>
    </recommendedName>
</protein>
<organism evidence="12 13">
    <name type="scientific">Blautia liquoris</name>
    <dbReference type="NCBI Taxonomy" id="2779518"/>
    <lineage>
        <taxon>Bacteria</taxon>
        <taxon>Bacillati</taxon>
        <taxon>Bacillota</taxon>
        <taxon>Clostridia</taxon>
        <taxon>Lachnospirales</taxon>
        <taxon>Lachnospiraceae</taxon>
        <taxon>Blautia</taxon>
    </lineage>
</organism>
<evidence type="ECO:0000256" key="7">
    <source>
        <dbReference type="ARBA" id="ARBA00022989"/>
    </source>
</evidence>
<feature type="transmembrane region" description="Helical" evidence="10">
    <location>
        <begin position="130"/>
        <end position="152"/>
    </location>
</feature>
<feature type="transmembrane region" description="Helical" evidence="10">
    <location>
        <begin position="98"/>
        <end position="118"/>
    </location>
</feature>
<sequence>MENKKVMDKVVGLAEKFQSNRIVRAISGGMTGVMAIMLISSFATLIGAINFWGIGTFFENTGIKSILNQIVDMTNGIIAIYIAFVVAYKMGEIYESDALNCGIVGLMSFLILTPLVEISEGSMGIGLSDVGSGGVFVAMISSVVFGRLYIFLMDKKITIKMPDVVPPVVGNAFASIIPGAAAALGSGIVYEIMANTEYDSLSNFIYAILQKPLTALGSNIIAAMFIVAVIEFFWFFGIHGVMVVMPILMAIFYGPQVANMEAYNAGKALPYLFTYGFILNNRGARSFAVALHCIFNCKSEQLKAVGKAGLVPSLFGISEPIKFGIPQVMNIRMLLPLILTPAVSVFSAWLLTVIGFLPYHNGVTLPLGFPIIVNGFFMNGWQGIVAQLVQVVLCYIIYIPFMRWEDKAHVAEEEENRRMMESEAVTE</sequence>
<evidence type="ECO:0000256" key="5">
    <source>
        <dbReference type="ARBA" id="ARBA00022683"/>
    </source>
</evidence>
<dbReference type="Pfam" id="PF02378">
    <property type="entry name" value="PTS_EIIC"/>
    <property type="match status" value="1"/>
</dbReference>
<keyword evidence="7 10" id="KW-1133">Transmembrane helix</keyword>
<dbReference type="GO" id="GO:0005886">
    <property type="term" value="C:plasma membrane"/>
    <property type="evidence" value="ECO:0007669"/>
    <property type="project" value="UniProtKB-SubCell"/>
</dbReference>
<evidence type="ECO:0000259" key="11">
    <source>
        <dbReference type="PROSITE" id="PS51105"/>
    </source>
</evidence>
<evidence type="ECO:0000313" key="12">
    <source>
        <dbReference type="EMBL" id="QOV18147.1"/>
    </source>
</evidence>
<dbReference type="InterPro" id="IPR051088">
    <property type="entry name" value="PTS_Sugar-EIIC/EIIB"/>
</dbReference>
<evidence type="ECO:0000256" key="3">
    <source>
        <dbReference type="ARBA" id="ARBA00022475"/>
    </source>
</evidence>
<comment type="function">
    <text evidence="9">The phosphoenolpyruvate-dependent sugar phosphotransferase system (PTS), a major carbohydrate active -transport system, catalyzes the phosphorylation of incoming sugar substrates concomitant with their translocation across the cell membrane.</text>
</comment>
<evidence type="ECO:0000256" key="8">
    <source>
        <dbReference type="ARBA" id="ARBA00023136"/>
    </source>
</evidence>
<comment type="subcellular location">
    <subcellularLocation>
        <location evidence="1">Cell membrane</location>
        <topology evidence="1">Multi-pass membrane protein</topology>
    </subcellularLocation>
</comment>
<feature type="transmembrane region" description="Helical" evidence="10">
    <location>
        <begin position="66"/>
        <end position="86"/>
    </location>
</feature>
<dbReference type="NCBIfam" id="TIGR00410">
    <property type="entry name" value="lacE"/>
    <property type="match status" value="1"/>
</dbReference>
<dbReference type="InterPro" id="IPR004501">
    <property type="entry name" value="PTS_EIIC_3"/>
</dbReference>
<evidence type="ECO:0000313" key="13">
    <source>
        <dbReference type="Proteomes" id="UP000593601"/>
    </source>
</evidence>
<proteinExistence type="predicted"/>
<dbReference type="GO" id="GO:0008982">
    <property type="term" value="F:protein-N(PI)-phosphohistidine-sugar phosphotransferase activity"/>
    <property type="evidence" value="ECO:0007669"/>
    <property type="project" value="UniProtKB-UniRule"/>
</dbReference>
<dbReference type="GO" id="GO:0009401">
    <property type="term" value="P:phosphoenolpyruvate-dependent sugar phosphotransferase system"/>
    <property type="evidence" value="ECO:0007669"/>
    <property type="project" value="UniProtKB-KW"/>
</dbReference>
<feature type="transmembrane region" description="Helical" evidence="10">
    <location>
        <begin position="334"/>
        <end position="359"/>
    </location>
</feature>
<keyword evidence="2 9" id="KW-0813">Transport</keyword>
<keyword evidence="4 9" id="KW-0762">Sugar transport</keyword>
<feature type="transmembrane region" description="Helical" evidence="10">
    <location>
        <begin position="220"/>
        <end position="253"/>
    </location>
</feature>
<name>A0A7M2REY9_9FIRM</name>
<keyword evidence="5" id="KW-0598">Phosphotransferase system</keyword>
<dbReference type="InterPro" id="IPR004796">
    <property type="entry name" value="PTS_IIC_cello"/>
</dbReference>
<keyword evidence="13" id="KW-1185">Reference proteome</keyword>
<feature type="domain" description="PTS EIIC type-3" evidence="11">
    <location>
        <begin position="6"/>
        <end position="401"/>
    </location>
</feature>
<evidence type="ECO:0000256" key="1">
    <source>
        <dbReference type="ARBA" id="ARBA00004651"/>
    </source>
</evidence>
<feature type="transmembrane region" description="Helical" evidence="10">
    <location>
        <begin position="379"/>
        <end position="398"/>
    </location>
</feature>
<dbReference type="PIRSF" id="PIRSF006351">
    <property type="entry name" value="PTS_EIIC-Cellobiose"/>
    <property type="match status" value="1"/>
</dbReference>
<keyword evidence="6 10" id="KW-0812">Transmembrane</keyword>
<evidence type="ECO:0000256" key="6">
    <source>
        <dbReference type="ARBA" id="ARBA00022692"/>
    </source>
</evidence>
<dbReference type="PANTHER" id="PTHR33989:SF8">
    <property type="entry name" value="PERMEASE IIC COMPONENT"/>
    <property type="match status" value="1"/>
</dbReference>
<evidence type="ECO:0000256" key="2">
    <source>
        <dbReference type="ARBA" id="ARBA00022448"/>
    </source>
</evidence>
<feature type="transmembrane region" description="Helical" evidence="10">
    <location>
        <begin position="164"/>
        <end position="190"/>
    </location>
</feature>
<dbReference type="Proteomes" id="UP000593601">
    <property type="component" value="Chromosome"/>
</dbReference>
<reference evidence="12 13" key="1">
    <citation type="submission" date="2020-10" db="EMBL/GenBank/DDBJ databases">
        <title>Blautia liquoris sp.nov., isolated from the mud in a fermentation cellar used for the production of Chinese strong-flavoured liquor.</title>
        <authorList>
            <person name="Lu L."/>
        </authorList>
    </citation>
    <scope>NUCLEOTIDE SEQUENCE [LARGE SCALE GENOMIC DNA]</scope>
    <source>
        <strain evidence="12 13">LZLJ-3</strain>
    </source>
</reference>
<keyword evidence="8 9" id="KW-0472">Membrane</keyword>
<dbReference type="GO" id="GO:1901264">
    <property type="term" value="P:carbohydrate derivative transport"/>
    <property type="evidence" value="ECO:0007669"/>
    <property type="project" value="TreeGrafter"/>
</dbReference>
<dbReference type="PANTHER" id="PTHR33989">
    <property type="match status" value="1"/>
</dbReference>